<evidence type="ECO:0000313" key="6">
    <source>
        <dbReference type="Proteomes" id="UP000660262"/>
    </source>
</evidence>
<dbReference type="GO" id="GO:0004792">
    <property type="term" value="F:thiosulfate-cyanide sulfurtransferase activity"/>
    <property type="evidence" value="ECO:0007669"/>
    <property type="project" value="TreeGrafter"/>
</dbReference>
<dbReference type="AlphaFoldDB" id="A0A830HSE1"/>
<feature type="region of interest" description="Disordered" evidence="3">
    <location>
        <begin position="214"/>
        <end position="233"/>
    </location>
</feature>
<evidence type="ECO:0000313" key="5">
    <source>
        <dbReference type="EMBL" id="GHP10064.1"/>
    </source>
</evidence>
<organism evidence="5 6">
    <name type="scientific">Pycnococcus provasolii</name>
    <dbReference type="NCBI Taxonomy" id="41880"/>
    <lineage>
        <taxon>Eukaryota</taxon>
        <taxon>Viridiplantae</taxon>
        <taxon>Chlorophyta</taxon>
        <taxon>Pseudoscourfieldiophyceae</taxon>
        <taxon>Pseudoscourfieldiales</taxon>
        <taxon>Pycnococcaceae</taxon>
        <taxon>Pycnococcus</taxon>
    </lineage>
</organism>
<evidence type="ECO:0000256" key="3">
    <source>
        <dbReference type="SAM" id="MobiDB-lite"/>
    </source>
</evidence>
<dbReference type="SMART" id="SM00450">
    <property type="entry name" value="RHOD"/>
    <property type="match status" value="2"/>
</dbReference>
<dbReference type="CDD" id="cd01449">
    <property type="entry name" value="TST_Repeat_2"/>
    <property type="match status" value="1"/>
</dbReference>
<name>A0A830HSE1_9CHLO</name>
<comment type="caution">
    <text evidence="5">The sequence shown here is derived from an EMBL/GenBank/DDBJ whole genome shotgun (WGS) entry which is preliminary data.</text>
</comment>
<keyword evidence="6" id="KW-1185">Reference proteome</keyword>
<protein>
    <recommendedName>
        <fullName evidence="4">Rhodanese domain-containing protein</fullName>
    </recommendedName>
</protein>
<dbReference type="Gene3D" id="3.40.250.10">
    <property type="entry name" value="Rhodanese-like domain"/>
    <property type="match status" value="2"/>
</dbReference>
<feature type="domain" description="Rhodanese" evidence="4">
    <location>
        <begin position="202"/>
        <end position="331"/>
    </location>
</feature>
<dbReference type="InterPro" id="IPR036873">
    <property type="entry name" value="Rhodanese-like_dom_sf"/>
</dbReference>
<dbReference type="Proteomes" id="UP000660262">
    <property type="component" value="Unassembled WGS sequence"/>
</dbReference>
<dbReference type="Pfam" id="PF00581">
    <property type="entry name" value="Rhodanese"/>
    <property type="match status" value="2"/>
</dbReference>
<dbReference type="EMBL" id="BNJQ01000027">
    <property type="protein sequence ID" value="GHP10064.1"/>
    <property type="molecule type" value="Genomic_DNA"/>
</dbReference>
<dbReference type="CDD" id="cd01448">
    <property type="entry name" value="TST_Repeat_1"/>
    <property type="match status" value="1"/>
</dbReference>
<keyword evidence="1" id="KW-0808">Transferase</keyword>
<gene>
    <name evidence="5" type="ORF">PPROV_000879700</name>
</gene>
<evidence type="ECO:0000256" key="2">
    <source>
        <dbReference type="ARBA" id="ARBA00022737"/>
    </source>
</evidence>
<feature type="domain" description="Rhodanese" evidence="4">
    <location>
        <begin position="40"/>
        <end position="162"/>
    </location>
</feature>
<dbReference type="GO" id="GO:0005739">
    <property type="term" value="C:mitochondrion"/>
    <property type="evidence" value="ECO:0007669"/>
    <property type="project" value="TreeGrafter"/>
</dbReference>
<dbReference type="InterPro" id="IPR001763">
    <property type="entry name" value="Rhodanese-like_dom"/>
</dbReference>
<proteinExistence type="predicted"/>
<evidence type="ECO:0000256" key="1">
    <source>
        <dbReference type="ARBA" id="ARBA00022679"/>
    </source>
</evidence>
<accession>A0A830HSE1</accession>
<evidence type="ECO:0000259" key="4">
    <source>
        <dbReference type="PROSITE" id="PS50206"/>
    </source>
</evidence>
<dbReference type="OrthoDB" id="270167at2759"/>
<dbReference type="PANTHER" id="PTHR11364">
    <property type="entry name" value="THIOSULFATE SULFERTANSFERASE"/>
    <property type="match status" value="1"/>
</dbReference>
<dbReference type="SUPFAM" id="SSF52821">
    <property type="entry name" value="Rhodanese/Cell cycle control phosphatase"/>
    <property type="match status" value="2"/>
</dbReference>
<dbReference type="InterPro" id="IPR045078">
    <property type="entry name" value="TST/MPST-like"/>
</dbReference>
<dbReference type="PANTHER" id="PTHR11364:SF27">
    <property type="entry name" value="SULFURTRANSFERASE"/>
    <property type="match status" value="1"/>
</dbReference>
<sequence length="334" mass="35342">MATTTTSLTVRRAIPRAVSSTAAALTSPLVSPRWLKDNMSKSEVKILDSSWHMPLLKRSGPAEFLKRRIPTSQFFDIDAVCDKASNMPHMLPTPSDMCLALADLGVEEGDTVVCYDATGIFAAPRLWWMCSCLRINDTMPITPVVLDGGLNAWIASGGEVESGERLAAVEKGVRIAESAGVATYDASRISNFDDVRRAVDDGQANVQVVDARTAGRFGGTEPEPRPGLPSGHAPGSLNVPFSSLLVSAETPDGDKYTTMAPVEDLKARFDAAGVSKVGKPLVFSCGTGVTACTLALATELVAAESGMPAVPWSVYDGSWSEYASMPDAPIATTE</sequence>
<reference evidence="5" key="1">
    <citation type="submission" date="2020-10" db="EMBL/GenBank/DDBJ databases">
        <title>Unveiling of a novel bifunctional photoreceptor, Dualchrome1, isolated from a cosmopolitan green alga.</title>
        <authorList>
            <person name="Suzuki S."/>
            <person name="Kawachi M."/>
        </authorList>
    </citation>
    <scope>NUCLEOTIDE SEQUENCE</scope>
    <source>
        <strain evidence="5">NIES 2893</strain>
    </source>
</reference>
<dbReference type="PROSITE" id="PS50206">
    <property type="entry name" value="RHODANESE_3"/>
    <property type="match status" value="2"/>
</dbReference>
<keyword evidence="2" id="KW-0677">Repeat</keyword>